<dbReference type="EMBL" id="CM020620">
    <property type="protein sequence ID" value="KAK1869159.1"/>
    <property type="molecule type" value="Genomic_DNA"/>
</dbReference>
<keyword evidence="2" id="KW-1185">Reference proteome</keyword>
<evidence type="ECO:0000313" key="1">
    <source>
        <dbReference type="EMBL" id="KAK1869159.1"/>
    </source>
</evidence>
<gene>
    <name evidence="1" type="ORF">I4F81_011640</name>
</gene>
<dbReference type="Proteomes" id="UP000798662">
    <property type="component" value="Chromosome 3"/>
</dbReference>
<reference evidence="1" key="1">
    <citation type="submission" date="2019-11" db="EMBL/GenBank/DDBJ databases">
        <title>Nori genome reveals adaptations in red seaweeds to the harsh intertidal environment.</title>
        <authorList>
            <person name="Wang D."/>
            <person name="Mao Y."/>
        </authorList>
    </citation>
    <scope>NUCLEOTIDE SEQUENCE</scope>
    <source>
        <tissue evidence="1">Gametophyte</tissue>
    </source>
</reference>
<proteinExistence type="predicted"/>
<protein>
    <submittedName>
        <fullName evidence="1">Uncharacterized protein</fullName>
    </submittedName>
</protein>
<accession>A0ACC3CG55</accession>
<evidence type="ECO:0000313" key="2">
    <source>
        <dbReference type="Proteomes" id="UP000798662"/>
    </source>
</evidence>
<sequence>MGCSAFPNEVGLVTGEVNLTHVELNLQRQDQREFLGFGIFETTAVVVAVFVAGYVLVGDPTGTQHAQDVSEYTVYAQWRWAMLFLIGDLGFMLAVLAHELVDCWRGSDVSWLVLLMFAPWAPVARQVRLTLGAWSRVRTMMRARMVSNTLAAVLREGFYLGYPGISTAVVGGFVFQTGPPDDFDVPDDLTDDKCGTIDPEDNIRTQIRRALARSSGLPQTKSALRHGPQLTDSAGFGLWWFKHMPCLDPLAIRWSMEPLVPLKDPCCHLWQEPTQGTPSRWTRILTWPHFAARATSDDQAEASGSHIPSALPFKRVRILDVIDLLQPGGTVSEARLQVLHSHAVCERCIMAVRAAVEAFLESSSRQHAGARVARWFKGVIVKWYGGVAPCLDMMWEACFSDNGGVRVDGDPGSEGSAKRPPVSSTALTSWFLLFLFLVSRSLLHEACSLSRVDALVRTHLRPDSLWPLVWDAMRAKLAHTSPTVGATFKMQSDKAVELRMDDALVDTVDAHVVGAVVNALCDTLMDPSDYPSSKGDVMGLARLCDVDTCILHKPQALLTFKRTARPPTRRQPASATPTLPA</sequence>
<comment type="caution">
    <text evidence="1">The sequence shown here is derived from an EMBL/GenBank/DDBJ whole genome shotgun (WGS) entry which is preliminary data.</text>
</comment>
<name>A0ACC3CG55_PYRYE</name>
<organism evidence="1 2">
    <name type="scientific">Pyropia yezoensis</name>
    <name type="common">Susabi-nori</name>
    <name type="synonym">Porphyra yezoensis</name>
    <dbReference type="NCBI Taxonomy" id="2788"/>
    <lineage>
        <taxon>Eukaryota</taxon>
        <taxon>Rhodophyta</taxon>
        <taxon>Bangiophyceae</taxon>
        <taxon>Bangiales</taxon>
        <taxon>Bangiaceae</taxon>
        <taxon>Pyropia</taxon>
    </lineage>
</organism>